<keyword evidence="3" id="KW-1185">Reference proteome</keyword>
<evidence type="ECO:0000313" key="3">
    <source>
        <dbReference type="Proteomes" id="UP000654075"/>
    </source>
</evidence>
<protein>
    <submittedName>
        <fullName evidence="2">Uncharacterized protein</fullName>
    </submittedName>
</protein>
<reference evidence="2" key="1">
    <citation type="submission" date="2021-02" db="EMBL/GenBank/DDBJ databases">
        <authorList>
            <person name="Dougan E. K."/>
            <person name="Rhodes N."/>
            <person name="Thang M."/>
            <person name="Chan C."/>
        </authorList>
    </citation>
    <scope>NUCLEOTIDE SEQUENCE</scope>
</reference>
<evidence type="ECO:0000313" key="2">
    <source>
        <dbReference type="EMBL" id="CAE8585463.1"/>
    </source>
</evidence>
<evidence type="ECO:0000256" key="1">
    <source>
        <dbReference type="SAM" id="MobiDB-lite"/>
    </source>
</evidence>
<dbReference type="AlphaFoldDB" id="A0A813DC31"/>
<accession>A0A813DC31</accession>
<dbReference type="EMBL" id="CAJNNV010001645">
    <property type="protein sequence ID" value="CAE8585463.1"/>
    <property type="molecule type" value="Genomic_DNA"/>
</dbReference>
<proteinExistence type="predicted"/>
<comment type="caution">
    <text evidence="2">The sequence shown here is derived from an EMBL/GenBank/DDBJ whole genome shotgun (WGS) entry which is preliminary data.</text>
</comment>
<organism evidence="2 3">
    <name type="scientific">Polarella glacialis</name>
    <name type="common">Dinoflagellate</name>
    <dbReference type="NCBI Taxonomy" id="89957"/>
    <lineage>
        <taxon>Eukaryota</taxon>
        <taxon>Sar</taxon>
        <taxon>Alveolata</taxon>
        <taxon>Dinophyceae</taxon>
        <taxon>Suessiales</taxon>
        <taxon>Suessiaceae</taxon>
        <taxon>Polarella</taxon>
    </lineage>
</organism>
<gene>
    <name evidence="2" type="ORF">PGLA1383_LOCUS4371</name>
</gene>
<sequence>MAPGAHMTMGTGEIRAFSRCTLYDDVSSVMVDIDGDKIEVKINRETGPRVLNIGGRPGGPNDIAQIPVAPPSEFDKGCHNHKKWIDCTSTESKMLVLYAAKINKQRMGARPPASDPDKPSCVRGSLLRARAART</sequence>
<dbReference type="Proteomes" id="UP000654075">
    <property type="component" value="Unassembled WGS sequence"/>
</dbReference>
<feature type="region of interest" description="Disordered" evidence="1">
    <location>
        <begin position="106"/>
        <end position="134"/>
    </location>
</feature>
<name>A0A813DC31_POLGL</name>